<name>A0AAD4MVT8_9BILA</name>
<keyword evidence="1" id="KW-0175">Coiled coil</keyword>
<feature type="region of interest" description="Disordered" evidence="2">
    <location>
        <begin position="647"/>
        <end position="675"/>
    </location>
</feature>
<evidence type="ECO:0000313" key="5">
    <source>
        <dbReference type="Proteomes" id="UP001201812"/>
    </source>
</evidence>
<feature type="coiled-coil region" evidence="1">
    <location>
        <begin position="479"/>
        <end position="562"/>
    </location>
</feature>
<gene>
    <name evidence="4" type="ORF">DdX_13779</name>
</gene>
<feature type="coiled-coil region" evidence="1">
    <location>
        <begin position="209"/>
        <end position="267"/>
    </location>
</feature>
<dbReference type="EMBL" id="JAKKPZ010000059">
    <property type="protein sequence ID" value="KAI1705174.1"/>
    <property type="molecule type" value="Genomic_DNA"/>
</dbReference>
<reference evidence="4" key="1">
    <citation type="submission" date="2022-01" db="EMBL/GenBank/DDBJ databases">
        <title>Genome Sequence Resource for Two Populations of Ditylenchus destructor, the Migratory Endoparasitic Phytonematode.</title>
        <authorList>
            <person name="Zhang H."/>
            <person name="Lin R."/>
            <person name="Xie B."/>
        </authorList>
    </citation>
    <scope>NUCLEOTIDE SEQUENCE</scope>
    <source>
        <strain evidence="4">BazhouSP</strain>
    </source>
</reference>
<accession>A0AAD4MVT8</accession>
<evidence type="ECO:0000256" key="3">
    <source>
        <dbReference type="SAM" id="SignalP"/>
    </source>
</evidence>
<feature type="coiled-coil region" evidence="1">
    <location>
        <begin position="67"/>
        <end position="136"/>
    </location>
</feature>
<dbReference type="Gene3D" id="1.20.1170.10">
    <property type="match status" value="1"/>
</dbReference>
<keyword evidence="3" id="KW-0732">Signal</keyword>
<organism evidence="4 5">
    <name type="scientific">Ditylenchus destructor</name>
    <dbReference type="NCBI Taxonomy" id="166010"/>
    <lineage>
        <taxon>Eukaryota</taxon>
        <taxon>Metazoa</taxon>
        <taxon>Ecdysozoa</taxon>
        <taxon>Nematoda</taxon>
        <taxon>Chromadorea</taxon>
        <taxon>Rhabditida</taxon>
        <taxon>Tylenchina</taxon>
        <taxon>Tylenchomorpha</taxon>
        <taxon>Sphaerularioidea</taxon>
        <taxon>Anguinidae</taxon>
        <taxon>Anguininae</taxon>
        <taxon>Ditylenchus</taxon>
    </lineage>
</organism>
<evidence type="ECO:0000256" key="1">
    <source>
        <dbReference type="SAM" id="Coils"/>
    </source>
</evidence>
<feature type="chain" id="PRO_5042155628" evidence="3">
    <location>
        <begin position="29"/>
        <end position="675"/>
    </location>
</feature>
<feature type="signal peptide" evidence="3">
    <location>
        <begin position="1"/>
        <end position="28"/>
    </location>
</feature>
<proteinExistence type="predicted"/>
<keyword evidence="5" id="KW-1185">Reference proteome</keyword>
<protein>
    <submittedName>
        <fullName evidence="4">Uncharacterized protein</fullName>
    </submittedName>
</protein>
<comment type="caution">
    <text evidence="4">The sequence shown here is derived from an EMBL/GenBank/DDBJ whole genome shotgun (WGS) entry which is preliminary data.</text>
</comment>
<evidence type="ECO:0000256" key="2">
    <source>
        <dbReference type="SAM" id="MobiDB-lite"/>
    </source>
</evidence>
<evidence type="ECO:0000313" key="4">
    <source>
        <dbReference type="EMBL" id="KAI1705174.1"/>
    </source>
</evidence>
<dbReference type="AlphaFoldDB" id="A0AAD4MVT8"/>
<dbReference type="Proteomes" id="UP001201812">
    <property type="component" value="Unassembled WGS sequence"/>
</dbReference>
<sequence length="675" mass="75735">MFPKCAHSVRFLLLFFLHATVFKGHAEAAVTTVDCARIKDYHFTERIISFQIKLDEEIYTLTYPNEATKLINKINEYKEELAKQRDEIKRTNEVSIKIAATLSKLEEPLGKIHSSLEQQINEIKDLEKQSQSKDKAAEAVPSTSIATNVKALSEGEIRKLFTTIKDHAGAAVTTDECAPHGKFNLTEILVAKSINLDGKIYNLHKHNSVDELVKKINEYKKELKQLMKVNEVSTNLRVTLSNFEETIGKVHNSLQQQMNEIKDLEKQITPIYLRIGQRCGDRLKRDECISRDRKVIHHVKATITSNPCTGCMHKIKLDGRAYYLANRDDVSGLILHIDYYKRLLDERMQQLKKANGVSTNLTITLSRFKTTLEKVHNSLQQQINGIKDLEKQHISLAELNASKGKAPEVVPNPPIGTNTKTLSEGEIRNLLHDLVQQVQALEIAPVDETHLMGMIISLTQLMEISTANEKITEMFIDTVEKLQNEQERHAESIKLIEQKEKDLETAQGEVTALETKRESEIANAAQQLDDEKQKHEETKQKLAQALKVNEGLEEENKEVRSLSGGSFTGPIIGLLKAKITRESLKDRFWAALDFMCQLISRGPDFIQKLPLKFWAVGTSIIPAGFSPGNVGLGLAARPLVTPLIMSKKPNTSHAAPAGNDKQASPTGNDSIGIDK</sequence>